<organism evidence="4">
    <name type="scientific">Knufia peltigerae</name>
    <dbReference type="NCBI Taxonomy" id="1002370"/>
    <lineage>
        <taxon>Eukaryota</taxon>
        <taxon>Fungi</taxon>
        <taxon>Dikarya</taxon>
        <taxon>Ascomycota</taxon>
        <taxon>Pezizomycotina</taxon>
        <taxon>Eurotiomycetes</taxon>
        <taxon>Chaetothyriomycetidae</taxon>
        <taxon>Chaetothyriales</taxon>
        <taxon>Trichomeriaceae</taxon>
        <taxon>Knufia</taxon>
    </lineage>
</organism>
<accession>A0AA39CSQ0</accession>
<evidence type="ECO:0000259" key="1">
    <source>
        <dbReference type="Pfam" id="PF07728"/>
    </source>
</evidence>
<name>A0AA39CSQ0_9EURO</name>
<evidence type="ECO:0000313" key="4">
    <source>
        <dbReference type="EMBL" id="KAJ9625259.1"/>
    </source>
</evidence>
<dbReference type="GO" id="GO:0016887">
    <property type="term" value="F:ATP hydrolysis activity"/>
    <property type="evidence" value="ECO:0007669"/>
    <property type="project" value="InterPro"/>
</dbReference>
<dbReference type="Gene3D" id="3.40.50.300">
    <property type="entry name" value="P-loop containing nucleotide triphosphate hydrolases"/>
    <property type="match status" value="1"/>
</dbReference>
<comment type="caution">
    <text evidence="4">The sequence shown here is derived from an EMBL/GenBank/DDBJ whole genome shotgun (WGS) entry which is preliminary data.</text>
</comment>
<proteinExistence type="predicted"/>
<evidence type="ECO:0008006" key="5">
    <source>
        <dbReference type="Google" id="ProtNLM"/>
    </source>
</evidence>
<dbReference type="InterPro" id="IPR011704">
    <property type="entry name" value="ATPase_dyneun-rel_AAA"/>
</dbReference>
<protein>
    <recommendedName>
        <fullName evidence="5">DNA repair protein</fullName>
    </recommendedName>
</protein>
<dbReference type="Gene3D" id="1.20.58.60">
    <property type="match status" value="1"/>
</dbReference>
<sequence length="1999" mass="220511">MSEIKPSTETAVPEAAGDTVDQAVAQGGAYEVLRRRLGEQGQRLQAVAEQLNRQRLVEFGDSRLEVIGRFRIRSENNCVGRDIVQVGPDRLLFGYNVFIGLKTQTRIEDVFGLYRLVQGTEGYDVAALELKGSFLDQPGFVHDFNELYAYYKHARLLQLIVVGDKLLASFQIGERSSDVRVFRWALARDGELTYLDARGERDIALPPPFDFEWTRATRDLAVNGRHSHLNILDTLFVETTGGDLTIKVENNTETGQGIYSEPVEDSTQSLDDAQFEFARVGSLVLLKVLPYRETEWRGLIYNTLTGDIVRNDAIVQACVQLPEDHGIIFPGGYYLQGGEHKAFDASMDGMQFKRSIRSPNGEDVLYIFYEREGGRSALFVYNTIQRVLQNPVFGHGYAFMQDGRMVLFHAEGSEPTRIHPMQVWQTPFSSDEFAASRPPGNTFMGRIGNAELVRGISNLFNLARGIDGQDVSVQRYQRLVADTRRLFDAHHWLGDEACDGAEALLRQISATGESVLDEYEKVQSIRQQSAQAMVEAETTHKALLGRLQPENWNEVQAFVEALNAITALRGRLLTIRELRYIDTARIEAMAAELVQAHDRVGAATGAFLAGDAALAPLTARMQALDEAAQQAASARQLDEQLDGLRGMAGDLDMLSELMAGLKVDDATARTRVVESISLLYGRLNQARARAEQRRRSLGSAEAVAQFAAQFALFSQSITSALAMASDPERADEQLSRLLVQLEELESQFGEHEQFLGDILSKREELVEAFDTHKQALLDDRQRKARSVLDAANRILDGLGKRTERFGTADELNAFFAGDPLILKLRELAERLRALRDNVKADDVEARLKGVRDQAVRQLRDRSDLYEAGGNVVRLGPRHRFSVNTQALDLTLLPRGETLAIHLTGTDFLETLHDPELDALKPFWQVTLDSESAAIYRGEYLAGCLLLAAEEGRDGLDLAQLQHDAAEPEALDQRVRAFAAPRYREGYERGIHDHDAALILRALLPLQQAAGPLRHSPHVRALALLFWAARQRDEAVAQWPGRQAGAEAIARLFGSDEGRQALRAEMAKALHDYAQTHALPFDAAAADAAAAYLGEELVAGEPVFSSSRHAQALLDALSQQLEQAGQREALERALQRSQDPLATRWALAGQWLRALAGLPAQSAHAGYVEEAAALLLVQRQLRTRASDAPLQAEVSGLLGEHARIHNGSLTVSLDDFLARLQHHLQSFVPAFHAYQAVRQGIIGRERETLRLSEFKARPLSSFVRNKLINDVYLGVIGDNLAKQMGTVGENKRSDLMGLLMMISPPGYGKTTLMEYVAHRLGLVFMKINGPALGHEVRSLDPQQAPDATSRQELEKLNLALEMGNNTMLYVDDIQHTHPEFLQKFISLCDGTRRIEGVWRGHTRTYDMRGKKFCVVMAGNPYTESGEVFKIPDMLANRADIYNLGDVLGGMEAAFTLSYIENSLTSNPVLAPLATREMADLYLLVDRAMGKDVSSNGLSHAYSGAEINEITATLQRMLQVRDVVYKVNQQYIASAAQDDRYRTEPPFRLQGSYRNMNKLAEKISPVMNDDELQQLISDHYLGEAQLLTTGAEENLLKLSELRGVLDEERAQRWAQIKRDFLRNKAMGAGDSDVGGRVVAQLADIASALQLPPPPVEVAAAPEPAPWPALLAALQRLADARPASAPAAAVPQAAATPLAEDLQAGLAPLLQLLVASQEQQVQLSQTLAAFAGWARQQVTTDVATTDTRRRPRVRRAATPEERALDEALMRHFYGESLPPETVADDGPRPPPLPPLLQLLAEPTPLQADAGGEGLVAALARIALALQASDPARLRRQESWWGRLLGRDVARQAQAQELQAQLGVLVLQAREQAQGLAQRVQQRARAIIDNDAAAAALEAWATFGAAQLASLEGAAQTALAPRVGHLQRLATLRRIESGQWQLLQEHDEALLQRFIRIHDVLLPAWRQAALAGQAQAQAAQAAHATTLQAQIDDEVAAAQARLR</sequence>
<dbReference type="Pfam" id="PF07728">
    <property type="entry name" value="AAA_5"/>
    <property type="match status" value="1"/>
</dbReference>
<dbReference type="Pfam" id="PF12458">
    <property type="entry name" value="DUF3686"/>
    <property type="match status" value="1"/>
</dbReference>
<dbReference type="InterPro" id="IPR020958">
    <property type="entry name" value="DUF3686"/>
</dbReference>
<evidence type="ECO:0000259" key="2">
    <source>
        <dbReference type="Pfam" id="PF12458"/>
    </source>
</evidence>
<dbReference type="SUPFAM" id="SSF52540">
    <property type="entry name" value="P-loop containing nucleoside triphosphate hydrolases"/>
    <property type="match status" value="1"/>
</dbReference>
<feature type="domain" description="DUF7902" evidence="3">
    <location>
        <begin position="613"/>
        <end position="696"/>
    </location>
</feature>
<feature type="domain" description="DUF3686" evidence="2">
    <location>
        <begin position="44"/>
        <end position="491"/>
    </location>
</feature>
<dbReference type="EMBL" id="JAPDRN010000089">
    <property type="protein sequence ID" value="KAJ9625259.1"/>
    <property type="molecule type" value="Genomic_DNA"/>
</dbReference>
<feature type="domain" description="ATPase dynein-related AAA" evidence="1">
    <location>
        <begin position="1298"/>
        <end position="1425"/>
    </location>
</feature>
<dbReference type="Pfam" id="PF25472">
    <property type="entry name" value="DUF7902"/>
    <property type="match status" value="1"/>
</dbReference>
<reference evidence="4" key="1">
    <citation type="submission" date="2022-10" db="EMBL/GenBank/DDBJ databases">
        <title>Culturing micro-colonial fungi from biological soil crusts in the Mojave desert and describing Neophaeococcomyces mojavensis, and introducing the new genera and species Taxawa tesnikishii.</title>
        <authorList>
            <person name="Kurbessoian T."/>
            <person name="Stajich J.E."/>
        </authorList>
    </citation>
    <scope>NUCLEOTIDE SEQUENCE</scope>
    <source>
        <strain evidence="4">TK_35</strain>
    </source>
</reference>
<dbReference type="GO" id="GO:0005524">
    <property type="term" value="F:ATP binding"/>
    <property type="evidence" value="ECO:0007669"/>
    <property type="project" value="InterPro"/>
</dbReference>
<dbReference type="InterPro" id="IPR027417">
    <property type="entry name" value="P-loop_NTPase"/>
</dbReference>
<gene>
    <name evidence="4" type="ORF">H2204_010502</name>
</gene>
<evidence type="ECO:0000259" key="3">
    <source>
        <dbReference type="Pfam" id="PF25472"/>
    </source>
</evidence>
<dbReference type="InterPro" id="IPR057224">
    <property type="entry name" value="DUF7902"/>
</dbReference>